<organism evidence="1 2">
    <name type="scientific">Entomophthora muscae</name>
    <dbReference type="NCBI Taxonomy" id="34485"/>
    <lineage>
        <taxon>Eukaryota</taxon>
        <taxon>Fungi</taxon>
        <taxon>Fungi incertae sedis</taxon>
        <taxon>Zoopagomycota</taxon>
        <taxon>Entomophthoromycotina</taxon>
        <taxon>Entomophthoromycetes</taxon>
        <taxon>Entomophthorales</taxon>
        <taxon>Entomophthoraceae</taxon>
        <taxon>Entomophthora</taxon>
    </lineage>
</organism>
<keyword evidence="2" id="KW-1185">Reference proteome</keyword>
<comment type="caution">
    <text evidence="1">The sequence shown here is derived from an EMBL/GenBank/DDBJ whole genome shotgun (WGS) entry which is preliminary data.</text>
</comment>
<dbReference type="EMBL" id="QTSX02002216">
    <property type="protein sequence ID" value="KAJ9077164.1"/>
    <property type="molecule type" value="Genomic_DNA"/>
</dbReference>
<proteinExistence type="predicted"/>
<protein>
    <submittedName>
        <fullName evidence="1">Uncharacterized protein</fullName>
    </submittedName>
</protein>
<accession>A0ACC2TR94</accession>
<evidence type="ECO:0000313" key="1">
    <source>
        <dbReference type="EMBL" id="KAJ9077164.1"/>
    </source>
</evidence>
<gene>
    <name evidence="1" type="ORF">DSO57_1019322</name>
</gene>
<sequence length="188" mass="20776">MELPTMPSPCGLVASPFSILITISYNKQYLILIILSFPIGLLSSPNPSTGPSLVQLQHRELFFITLSQENNFSYGQLMGFLYLITLEVLFEVSHEKDFLAGEVPDVTKEQLTELLNGWLANGPQLEFLTSLGFLVLGLFGSNFKVAYLEQVELPDFLNFCKVGSSNLLETNIVDIITYSGNDFTGVGP</sequence>
<name>A0ACC2TR94_9FUNG</name>
<reference evidence="1" key="1">
    <citation type="submission" date="2022-04" db="EMBL/GenBank/DDBJ databases">
        <title>Genome of the entomopathogenic fungus Entomophthora muscae.</title>
        <authorList>
            <person name="Elya C."/>
            <person name="Lovett B.R."/>
            <person name="Lee E."/>
            <person name="Macias A.M."/>
            <person name="Hajek A.E."/>
            <person name="De Bivort B.L."/>
            <person name="Kasson M.T."/>
            <person name="De Fine Licht H.H."/>
            <person name="Stajich J.E."/>
        </authorList>
    </citation>
    <scope>NUCLEOTIDE SEQUENCE</scope>
    <source>
        <strain evidence="1">Berkeley</strain>
    </source>
</reference>
<dbReference type="Proteomes" id="UP001165960">
    <property type="component" value="Unassembled WGS sequence"/>
</dbReference>
<evidence type="ECO:0000313" key="2">
    <source>
        <dbReference type="Proteomes" id="UP001165960"/>
    </source>
</evidence>